<evidence type="ECO:0000256" key="1">
    <source>
        <dbReference type="SAM" id="Phobius"/>
    </source>
</evidence>
<dbReference type="Gene3D" id="1.20.120.1490">
    <property type="match status" value="1"/>
</dbReference>
<evidence type="ECO:0008006" key="4">
    <source>
        <dbReference type="Google" id="ProtNLM"/>
    </source>
</evidence>
<dbReference type="AlphaFoldDB" id="R9GWR1"/>
<keyword evidence="1" id="KW-1133">Transmembrane helix</keyword>
<reference evidence="2 3" key="1">
    <citation type="journal article" date="2013" name="Genome Announc.">
        <title>Draft Genome Sequence of Arcticibacter svalbardensis Strain MN12-7T, a Member of the Family Sphingobacteriaceae Isolated from an Arctic Soil Sample.</title>
        <authorList>
            <person name="Shivaji S."/>
            <person name="Ara S."/>
            <person name="Prasad S."/>
            <person name="Manasa B.P."/>
            <person name="Begum Z."/>
            <person name="Singh A."/>
            <person name="Kumar Pinnaka A."/>
        </authorList>
    </citation>
    <scope>NUCLEOTIDE SEQUENCE [LARGE SCALE GENOMIC DNA]</scope>
    <source>
        <strain evidence="2 3">MN12-7</strain>
    </source>
</reference>
<dbReference type="RefSeq" id="WP_016196706.1">
    <property type="nucleotide sequence ID" value="NZ_AQPN01000116.1"/>
</dbReference>
<evidence type="ECO:0000313" key="2">
    <source>
        <dbReference type="EMBL" id="EOR93399.1"/>
    </source>
</evidence>
<dbReference type="OrthoDB" id="792900at2"/>
<protein>
    <recommendedName>
        <fullName evidence="4">Periplasmic heavy metal sensor</fullName>
    </recommendedName>
</protein>
<accession>R9GWR1</accession>
<gene>
    <name evidence="2" type="ORF">ADIARSV_3478</name>
</gene>
<dbReference type="STRING" id="1150600.ADIARSV_3478"/>
<dbReference type="EMBL" id="AQPN01000116">
    <property type="protein sequence ID" value="EOR93399.1"/>
    <property type="molecule type" value="Genomic_DNA"/>
</dbReference>
<keyword evidence="1" id="KW-0472">Membrane</keyword>
<comment type="caution">
    <text evidence="2">The sequence shown here is derived from an EMBL/GenBank/DDBJ whole genome shotgun (WGS) entry which is preliminary data.</text>
</comment>
<sequence>MRIEDKNKFLTWAVVVLALLNLSTIGTIVYHIITEKNEMSKSSERYASPLNGQDFIETLDFTHEQKEQFCLLNDSFRASVRDINKELDLHKNSLFTELRKANTDTVACNRISDEIGVLHKLLKVKTYQFYLDVKKTCRADQQEKLNAVFAPIFTFDERLGSKYGKKGHHERSHH</sequence>
<evidence type="ECO:0000313" key="3">
    <source>
        <dbReference type="Proteomes" id="UP000014174"/>
    </source>
</evidence>
<organism evidence="2 3">
    <name type="scientific">Arcticibacter svalbardensis MN12-7</name>
    <dbReference type="NCBI Taxonomy" id="1150600"/>
    <lineage>
        <taxon>Bacteria</taxon>
        <taxon>Pseudomonadati</taxon>
        <taxon>Bacteroidota</taxon>
        <taxon>Sphingobacteriia</taxon>
        <taxon>Sphingobacteriales</taxon>
        <taxon>Sphingobacteriaceae</taxon>
        <taxon>Arcticibacter</taxon>
    </lineage>
</organism>
<name>R9GWR1_9SPHI</name>
<keyword evidence="3" id="KW-1185">Reference proteome</keyword>
<keyword evidence="1" id="KW-0812">Transmembrane</keyword>
<proteinExistence type="predicted"/>
<feature type="transmembrane region" description="Helical" evidence="1">
    <location>
        <begin position="12"/>
        <end position="33"/>
    </location>
</feature>
<dbReference type="eggNOG" id="COG3678">
    <property type="taxonomic scope" value="Bacteria"/>
</dbReference>
<dbReference type="Proteomes" id="UP000014174">
    <property type="component" value="Unassembled WGS sequence"/>
</dbReference>